<evidence type="ECO:0000256" key="4">
    <source>
        <dbReference type="ARBA" id="ARBA00022737"/>
    </source>
</evidence>
<evidence type="ECO:0000313" key="13">
    <source>
        <dbReference type="Proteomes" id="UP000244309"/>
    </source>
</evidence>
<keyword evidence="9" id="KW-0539">Nucleus</keyword>
<feature type="compositionally biased region" description="Acidic residues" evidence="10">
    <location>
        <begin position="74"/>
        <end position="92"/>
    </location>
</feature>
<gene>
    <name evidence="12" type="ORF">CXQ85_002784</name>
</gene>
<dbReference type="InterPro" id="IPR001374">
    <property type="entry name" value="R3H_dom"/>
</dbReference>
<dbReference type="Pfam" id="PF01422">
    <property type="entry name" value="zf-NF-X1"/>
    <property type="match status" value="3"/>
</dbReference>
<dbReference type="GO" id="GO:0000122">
    <property type="term" value="P:negative regulation of transcription by RNA polymerase II"/>
    <property type="evidence" value="ECO:0007669"/>
    <property type="project" value="TreeGrafter"/>
</dbReference>
<dbReference type="OrthoDB" id="6512771at2759"/>
<comment type="caution">
    <text evidence="12">The sequence shown here is derived from an EMBL/GenBank/DDBJ whole genome shotgun (WGS) entry which is preliminary data.</text>
</comment>
<dbReference type="SMART" id="SM00393">
    <property type="entry name" value="R3H"/>
    <property type="match status" value="1"/>
</dbReference>
<dbReference type="GO" id="GO:0000977">
    <property type="term" value="F:RNA polymerase II transcription regulatory region sequence-specific DNA binding"/>
    <property type="evidence" value="ECO:0007669"/>
    <property type="project" value="TreeGrafter"/>
</dbReference>
<evidence type="ECO:0000256" key="8">
    <source>
        <dbReference type="ARBA" id="ARBA00023163"/>
    </source>
</evidence>
<keyword evidence="3" id="KW-0479">Metal-binding</keyword>
<dbReference type="AlphaFoldDB" id="A0A2V1AYV1"/>
<keyword evidence="4" id="KW-0677">Repeat</keyword>
<dbReference type="RefSeq" id="XP_025343998.1">
    <property type="nucleotide sequence ID" value="XM_025486448.1"/>
</dbReference>
<dbReference type="GO" id="GO:0000981">
    <property type="term" value="F:DNA-binding transcription factor activity, RNA polymerase II-specific"/>
    <property type="evidence" value="ECO:0007669"/>
    <property type="project" value="TreeGrafter"/>
</dbReference>
<dbReference type="InterPro" id="IPR036867">
    <property type="entry name" value="R3H_dom_sf"/>
</dbReference>
<sequence>MSSVKEREKPEKPGKPPSEPVESDSSSPHPTQTNSESSLPASSTATSASHALDNETGDASDDQSDSDGFSAGEAPEEDSESDPEDEEVEQNDESLASTIVQEIDEGTYVCLVCTCEIDRHSKVWNCRNCYRVYDLDCIRDWAQRGSSTTEQKTWRCPACSFEQKKLPSSFTCWCGRITNPKADSLIPFSCGNPCNKKYPHCVHSCSSVCHPGKHPECGAMGPVMNCKCGKHKQQLPCMVTPYKAGWQCEEPCKTKVCMLGHDCSKGQCHSGFCGPCKTKIDVSCYCGQKEMNIQCKEFHPEVSYKNDEKFIGGAKCDSITIQYYDCGEHFEELECQPLAKDKPHCKFATDVVNSCYCGKTPFDSLKRTKCTDPMPACENVCGKKLKCGCFCRAQCHDGPCVCTSMIETKCECQSNSFIVPCKALQQGFKPRCLRKCSAPLSCRQHTHRERCCPYEQVALKREREVKKQLRNKTRTNFDDQVLTMEPVHICTRTCNQLKSCGLHRCEALCHSGPCGVCYESSNDDLVCNCGKTVIPAPVRCGTKIECHEQCIREKSCGHPQEPHECHEDDSNCPRCTTLVTKKCNCGDKEIKKVMCSIESVSCGKICTVKKDCGHPCNRACSKDCTEGKHADVATCHSLCRKIRKTCPHICVRKCHYAFSSPCDSFKCNQPIEISCMCGRITREVSCGASNAQETRIGTILECNEDCGRVKREEELRQIFNVSPKAFENPYVESTLDVFKRQKNWCSKMEKIMRDFVSDYQDLKAAGAPAKNSYHFPPMTKPQRDFIKEVASSYKLYSESQDKEPTRAVFIVVTERTEVPKMTILQAIEKEREIELKKLQLEELKLTQLDEKLYNSLMIRDTFFGVNEASVKKAVSEILSTHEGYEEFDIKCMKESTFVFYAPSLQEMDKEKEDNLYMLSKTFKSMLREKLIAFDCKMCLVDDDITEILKVDNNNVMTNSTGSSGRSTPKVEGSEQNSYEILQNS</sequence>
<feature type="region of interest" description="Disordered" evidence="10">
    <location>
        <begin position="1"/>
        <end position="94"/>
    </location>
</feature>
<comment type="subcellular location">
    <subcellularLocation>
        <location evidence="1">Nucleus</location>
    </subcellularLocation>
</comment>
<dbReference type="SUPFAM" id="SSF82708">
    <property type="entry name" value="R3H domain"/>
    <property type="match status" value="1"/>
</dbReference>
<dbReference type="PROSITE" id="PS51061">
    <property type="entry name" value="R3H"/>
    <property type="match status" value="1"/>
</dbReference>
<dbReference type="SMART" id="SM00438">
    <property type="entry name" value="ZnF_NFX"/>
    <property type="match status" value="7"/>
</dbReference>
<evidence type="ECO:0000256" key="10">
    <source>
        <dbReference type="SAM" id="MobiDB-lite"/>
    </source>
</evidence>
<keyword evidence="13" id="KW-1185">Reference proteome</keyword>
<feature type="compositionally biased region" description="Polar residues" evidence="10">
    <location>
        <begin position="955"/>
        <end position="966"/>
    </location>
</feature>
<dbReference type="Pfam" id="PF01424">
    <property type="entry name" value="R3H"/>
    <property type="match status" value="1"/>
</dbReference>
<evidence type="ECO:0000256" key="6">
    <source>
        <dbReference type="ARBA" id="ARBA00022833"/>
    </source>
</evidence>
<reference evidence="12 13" key="1">
    <citation type="submission" date="2017-12" db="EMBL/GenBank/DDBJ databases">
        <title>Genome Sequence of a Multidrug-Resistant Candida haemulonii Isolate from a Patient with Chronic Leg Ulcers in Israel.</title>
        <authorList>
            <person name="Chow N.A."/>
            <person name="Gade L."/>
            <person name="Batra D."/>
            <person name="Rowe L.A."/>
            <person name="Ben-Ami R."/>
            <person name="Loparev V.N."/>
            <person name="Litvintseva A.P."/>
        </authorList>
    </citation>
    <scope>NUCLEOTIDE SEQUENCE [LARGE SCALE GENOMIC DNA]</scope>
    <source>
        <strain evidence="12 13">B11899</strain>
    </source>
</reference>
<evidence type="ECO:0000256" key="5">
    <source>
        <dbReference type="ARBA" id="ARBA00022771"/>
    </source>
</evidence>
<feature type="domain" description="R3H" evidence="11">
    <location>
        <begin position="742"/>
        <end position="814"/>
    </location>
</feature>
<evidence type="ECO:0000256" key="1">
    <source>
        <dbReference type="ARBA" id="ARBA00004123"/>
    </source>
</evidence>
<evidence type="ECO:0000256" key="9">
    <source>
        <dbReference type="ARBA" id="ARBA00023242"/>
    </source>
</evidence>
<dbReference type="GeneID" id="37008115"/>
<evidence type="ECO:0000259" key="11">
    <source>
        <dbReference type="PROSITE" id="PS51061"/>
    </source>
</evidence>
<dbReference type="GO" id="GO:0008270">
    <property type="term" value="F:zinc ion binding"/>
    <property type="evidence" value="ECO:0007669"/>
    <property type="project" value="UniProtKB-KW"/>
</dbReference>
<evidence type="ECO:0000256" key="2">
    <source>
        <dbReference type="ARBA" id="ARBA00007269"/>
    </source>
</evidence>
<dbReference type="Gene3D" id="3.30.1370.50">
    <property type="entry name" value="R3H-like domain"/>
    <property type="match status" value="1"/>
</dbReference>
<dbReference type="STRING" id="45357.A0A2V1AYV1"/>
<dbReference type="EMBL" id="PKFO01000010">
    <property type="protein sequence ID" value="PVH23058.1"/>
    <property type="molecule type" value="Genomic_DNA"/>
</dbReference>
<evidence type="ECO:0000256" key="3">
    <source>
        <dbReference type="ARBA" id="ARBA00022723"/>
    </source>
</evidence>
<dbReference type="VEuPathDB" id="FungiDB:CXQ85_002784"/>
<feature type="compositionally biased region" description="Basic and acidic residues" evidence="10">
    <location>
        <begin position="1"/>
        <end position="14"/>
    </location>
</feature>
<dbReference type="GO" id="GO:0005634">
    <property type="term" value="C:nucleus"/>
    <property type="evidence" value="ECO:0007669"/>
    <property type="project" value="UniProtKB-SubCell"/>
</dbReference>
<keyword evidence="5" id="KW-0863">Zinc-finger</keyword>
<feature type="region of interest" description="Disordered" evidence="10">
    <location>
        <begin position="955"/>
        <end position="984"/>
    </location>
</feature>
<dbReference type="InterPro" id="IPR000967">
    <property type="entry name" value="Znf_NFX1"/>
</dbReference>
<proteinExistence type="inferred from homology"/>
<evidence type="ECO:0000313" key="12">
    <source>
        <dbReference type="EMBL" id="PVH23058.1"/>
    </source>
</evidence>
<keyword evidence="6" id="KW-0862">Zinc</keyword>
<dbReference type="InterPro" id="IPR034078">
    <property type="entry name" value="NFX1_fam"/>
</dbReference>
<dbReference type="Proteomes" id="UP000244309">
    <property type="component" value="Unassembled WGS sequence"/>
</dbReference>
<dbReference type="PANTHER" id="PTHR12360">
    <property type="entry name" value="NUCLEAR TRANSCRIPTION FACTOR, X-BOX BINDING 1 NFX1"/>
    <property type="match status" value="1"/>
</dbReference>
<keyword evidence="8" id="KW-0804">Transcription</keyword>
<accession>A0A2V1AYV1</accession>
<dbReference type="PANTHER" id="PTHR12360:SF12">
    <property type="entry name" value="TRANSCRIPTIONAL REPRESSOR NF-X1"/>
    <property type="match status" value="1"/>
</dbReference>
<feature type="compositionally biased region" description="Polar residues" evidence="10">
    <location>
        <begin position="973"/>
        <end position="984"/>
    </location>
</feature>
<feature type="compositionally biased region" description="Low complexity" evidence="10">
    <location>
        <begin position="23"/>
        <end position="49"/>
    </location>
</feature>
<organism evidence="12 13">
    <name type="scientific">Candidozyma haemuli</name>
    <dbReference type="NCBI Taxonomy" id="45357"/>
    <lineage>
        <taxon>Eukaryota</taxon>
        <taxon>Fungi</taxon>
        <taxon>Dikarya</taxon>
        <taxon>Ascomycota</taxon>
        <taxon>Saccharomycotina</taxon>
        <taxon>Pichiomycetes</taxon>
        <taxon>Metschnikowiaceae</taxon>
        <taxon>Candidozyma</taxon>
    </lineage>
</organism>
<keyword evidence="7" id="KW-0805">Transcription regulation</keyword>
<evidence type="ECO:0000256" key="7">
    <source>
        <dbReference type="ARBA" id="ARBA00023015"/>
    </source>
</evidence>
<feature type="compositionally biased region" description="Acidic residues" evidence="10">
    <location>
        <begin position="55"/>
        <end position="65"/>
    </location>
</feature>
<protein>
    <recommendedName>
        <fullName evidence="11">R3H domain-containing protein</fullName>
    </recommendedName>
</protein>
<dbReference type="CDD" id="cd06008">
    <property type="entry name" value="NF-X1-zinc-finger"/>
    <property type="match status" value="4"/>
</dbReference>
<name>A0A2V1AYV1_9ASCO</name>
<comment type="similarity">
    <text evidence="2">Belongs to the NFX1 family.</text>
</comment>